<dbReference type="AlphaFoldDB" id="A0A2U1NEQ4"/>
<protein>
    <submittedName>
        <fullName evidence="2">RNA-directed DNA polymerase, eukaryota</fullName>
    </submittedName>
</protein>
<dbReference type="OrthoDB" id="1751518at2759"/>
<dbReference type="PANTHER" id="PTHR36617">
    <property type="entry name" value="PROTEIN, PUTATIVE-RELATED"/>
    <property type="match status" value="1"/>
</dbReference>
<proteinExistence type="predicted"/>
<feature type="domain" description="Reverse transcriptase zinc-binding" evidence="1">
    <location>
        <begin position="135"/>
        <end position="218"/>
    </location>
</feature>
<dbReference type="GO" id="GO:0003964">
    <property type="term" value="F:RNA-directed DNA polymerase activity"/>
    <property type="evidence" value="ECO:0007669"/>
    <property type="project" value="UniProtKB-KW"/>
</dbReference>
<keyword evidence="2" id="KW-0808">Transferase</keyword>
<evidence type="ECO:0000313" key="3">
    <source>
        <dbReference type="Proteomes" id="UP000245207"/>
    </source>
</evidence>
<accession>A0A2U1NEQ4</accession>
<dbReference type="PANTHER" id="PTHR36617:SF16">
    <property type="entry name" value="OS04G0516500 PROTEIN"/>
    <property type="match status" value="1"/>
</dbReference>
<keyword evidence="2" id="KW-0695">RNA-directed DNA polymerase</keyword>
<evidence type="ECO:0000259" key="1">
    <source>
        <dbReference type="Pfam" id="PF13966"/>
    </source>
</evidence>
<evidence type="ECO:0000313" key="2">
    <source>
        <dbReference type="EMBL" id="PWA71994.1"/>
    </source>
</evidence>
<dbReference type="EMBL" id="PKPP01002981">
    <property type="protein sequence ID" value="PWA71994.1"/>
    <property type="molecule type" value="Genomic_DNA"/>
</dbReference>
<dbReference type="InterPro" id="IPR026960">
    <property type="entry name" value="RVT-Znf"/>
</dbReference>
<keyword evidence="3" id="KW-1185">Reference proteome</keyword>
<name>A0A2U1NEQ4_ARTAN</name>
<keyword evidence="2" id="KW-0548">Nucleotidyltransferase</keyword>
<dbReference type="Proteomes" id="UP000245207">
    <property type="component" value="Unassembled WGS sequence"/>
</dbReference>
<sequence>MQQKFRYLDSHSTHTASIWSSILREVHLLKSKGFDFLSHRSKRIGDGRNTRFWLDIWKGDKPFCDAFPHIFALELNCQVSVAKKLAAPLDISLRRSVRGGAEQQQFTDLSLIIDSVSLTPSIDRWVCSVSSNGDFSVKEVRNVIDDLSLPTHSESTRWVKGVPIKINIFAWQARRDCLPTRINLIRRGITLESSSCPLCLTGEEDVSHVLFRCSLAWAVLRRVCRWWDLDWQSWSSFSEWSSWFSSIRLSSKVKSLLEGVFYVAWWYIWGLRNRSIFDSTPPTRSVIFDDIVSNSFH</sequence>
<dbReference type="Pfam" id="PF13966">
    <property type="entry name" value="zf-RVT"/>
    <property type="match status" value="1"/>
</dbReference>
<gene>
    <name evidence="2" type="ORF">CTI12_AA274670</name>
</gene>
<comment type="caution">
    <text evidence="2">The sequence shown here is derived from an EMBL/GenBank/DDBJ whole genome shotgun (WGS) entry which is preliminary data.</text>
</comment>
<reference evidence="2 3" key="1">
    <citation type="journal article" date="2018" name="Mol. Plant">
        <title>The genome of Artemisia annua provides insight into the evolution of Asteraceae family and artemisinin biosynthesis.</title>
        <authorList>
            <person name="Shen Q."/>
            <person name="Zhang L."/>
            <person name="Liao Z."/>
            <person name="Wang S."/>
            <person name="Yan T."/>
            <person name="Shi P."/>
            <person name="Liu M."/>
            <person name="Fu X."/>
            <person name="Pan Q."/>
            <person name="Wang Y."/>
            <person name="Lv Z."/>
            <person name="Lu X."/>
            <person name="Zhang F."/>
            <person name="Jiang W."/>
            <person name="Ma Y."/>
            <person name="Chen M."/>
            <person name="Hao X."/>
            <person name="Li L."/>
            <person name="Tang Y."/>
            <person name="Lv G."/>
            <person name="Zhou Y."/>
            <person name="Sun X."/>
            <person name="Brodelius P.E."/>
            <person name="Rose J.K.C."/>
            <person name="Tang K."/>
        </authorList>
    </citation>
    <scope>NUCLEOTIDE SEQUENCE [LARGE SCALE GENOMIC DNA]</scope>
    <source>
        <strain evidence="3">cv. Huhao1</strain>
        <tissue evidence="2">Leaf</tissue>
    </source>
</reference>
<organism evidence="2 3">
    <name type="scientific">Artemisia annua</name>
    <name type="common">Sweet wormwood</name>
    <dbReference type="NCBI Taxonomy" id="35608"/>
    <lineage>
        <taxon>Eukaryota</taxon>
        <taxon>Viridiplantae</taxon>
        <taxon>Streptophyta</taxon>
        <taxon>Embryophyta</taxon>
        <taxon>Tracheophyta</taxon>
        <taxon>Spermatophyta</taxon>
        <taxon>Magnoliopsida</taxon>
        <taxon>eudicotyledons</taxon>
        <taxon>Gunneridae</taxon>
        <taxon>Pentapetalae</taxon>
        <taxon>asterids</taxon>
        <taxon>campanulids</taxon>
        <taxon>Asterales</taxon>
        <taxon>Asteraceae</taxon>
        <taxon>Asteroideae</taxon>
        <taxon>Anthemideae</taxon>
        <taxon>Artemisiinae</taxon>
        <taxon>Artemisia</taxon>
    </lineage>
</organism>